<dbReference type="SUPFAM" id="SSF55811">
    <property type="entry name" value="Nudix"/>
    <property type="match status" value="1"/>
</dbReference>
<evidence type="ECO:0000313" key="10">
    <source>
        <dbReference type="Proteomes" id="UP000199611"/>
    </source>
</evidence>
<organism evidence="9 10">
    <name type="scientific">Thermodesulforhabdus norvegica</name>
    <dbReference type="NCBI Taxonomy" id="39841"/>
    <lineage>
        <taxon>Bacteria</taxon>
        <taxon>Pseudomonadati</taxon>
        <taxon>Thermodesulfobacteriota</taxon>
        <taxon>Syntrophobacteria</taxon>
        <taxon>Syntrophobacterales</taxon>
        <taxon>Thermodesulforhabdaceae</taxon>
        <taxon>Thermodesulforhabdus</taxon>
    </lineage>
</organism>
<keyword evidence="5" id="KW-0378">Hydrolase</keyword>
<dbReference type="STRING" id="39841.SAMN05660836_02229"/>
<dbReference type="RefSeq" id="WP_093395843.1">
    <property type="nucleotide sequence ID" value="NZ_FOUU01000009.1"/>
</dbReference>
<dbReference type="InterPro" id="IPR000086">
    <property type="entry name" value="NUDIX_hydrolase_dom"/>
</dbReference>
<dbReference type="GO" id="GO:0019693">
    <property type="term" value="P:ribose phosphate metabolic process"/>
    <property type="evidence" value="ECO:0007669"/>
    <property type="project" value="TreeGrafter"/>
</dbReference>
<evidence type="ECO:0000259" key="8">
    <source>
        <dbReference type="PROSITE" id="PS51462"/>
    </source>
</evidence>
<dbReference type="AlphaFoldDB" id="A0A1I4VDF9"/>
<evidence type="ECO:0000256" key="2">
    <source>
        <dbReference type="ARBA" id="ARBA00001946"/>
    </source>
</evidence>
<keyword evidence="10" id="KW-1185">Reference proteome</keyword>
<proteinExistence type="inferred from homology"/>
<dbReference type="CDD" id="cd03424">
    <property type="entry name" value="NUDIX_ADPRase_Nudt5_UGPPase_Nudt14"/>
    <property type="match status" value="1"/>
</dbReference>
<evidence type="ECO:0000256" key="3">
    <source>
        <dbReference type="ARBA" id="ARBA00007275"/>
    </source>
</evidence>
<dbReference type="PANTHER" id="PTHR11839:SF18">
    <property type="entry name" value="NUDIX HYDROLASE DOMAIN-CONTAINING PROTEIN"/>
    <property type="match status" value="1"/>
</dbReference>
<protein>
    <recommendedName>
        <fullName evidence="4">GDP-mannose pyrophosphatase</fullName>
    </recommendedName>
    <alternativeName>
        <fullName evidence="6">GDP-mannose hydrolase</fullName>
    </alternativeName>
    <alternativeName>
        <fullName evidence="7">GDPMK</fullName>
    </alternativeName>
</protein>
<dbReference type="PANTHER" id="PTHR11839">
    <property type="entry name" value="UDP/ADP-SUGAR PYROPHOSPHATASE"/>
    <property type="match status" value="1"/>
</dbReference>
<dbReference type="OrthoDB" id="9806150at2"/>
<dbReference type="InterPro" id="IPR020476">
    <property type="entry name" value="Nudix_hydrolase"/>
</dbReference>
<evidence type="ECO:0000256" key="7">
    <source>
        <dbReference type="ARBA" id="ARBA00032272"/>
    </source>
</evidence>
<evidence type="ECO:0000256" key="1">
    <source>
        <dbReference type="ARBA" id="ARBA00000847"/>
    </source>
</evidence>
<dbReference type="PROSITE" id="PS51462">
    <property type="entry name" value="NUDIX"/>
    <property type="match status" value="1"/>
</dbReference>
<comment type="catalytic activity">
    <reaction evidence="1">
        <text>GDP-alpha-D-mannose + H2O = alpha-D-mannose 1-phosphate + GMP + 2 H(+)</text>
        <dbReference type="Rhea" id="RHEA:27978"/>
        <dbReference type="ChEBI" id="CHEBI:15377"/>
        <dbReference type="ChEBI" id="CHEBI:15378"/>
        <dbReference type="ChEBI" id="CHEBI:57527"/>
        <dbReference type="ChEBI" id="CHEBI:58115"/>
        <dbReference type="ChEBI" id="CHEBI:58409"/>
    </reaction>
</comment>
<accession>A0A1I4VDF9</accession>
<dbReference type="GO" id="GO:0005829">
    <property type="term" value="C:cytosol"/>
    <property type="evidence" value="ECO:0007669"/>
    <property type="project" value="TreeGrafter"/>
</dbReference>
<evidence type="ECO:0000256" key="4">
    <source>
        <dbReference type="ARBA" id="ARBA00016377"/>
    </source>
</evidence>
<reference evidence="9 10" key="1">
    <citation type="submission" date="2016-10" db="EMBL/GenBank/DDBJ databases">
        <authorList>
            <person name="de Groot N.N."/>
        </authorList>
    </citation>
    <scope>NUCLEOTIDE SEQUENCE [LARGE SCALE GENOMIC DNA]</scope>
    <source>
        <strain evidence="9 10">DSM 9990</strain>
    </source>
</reference>
<dbReference type="Pfam" id="PF00293">
    <property type="entry name" value="NUDIX"/>
    <property type="match status" value="1"/>
</dbReference>
<dbReference type="EMBL" id="FOUU01000009">
    <property type="protein sequence ID" value="SFM99222.1"/>
    <property type="molecule type" value="Genomic_DNA"/>
</dbReference>
<evidence type="ECO:0000313" key="9">
    <source>
        <dbReference type="EMBL" id="SFM99222.1"/>
    </source>
</evidence>
<dbReference type="InterPro" id="IPR015797">
    <property type="entry name" value="NUDIX_hydrolase-like_dom_sf"/>
</dbReference>
<comment type="cofactor">
    <cofactor evidence="2">
        <name>Mg(2+)</name>
        <dbReference type="ChEBI" id="CHEBI:18420"/>
    </cofactor>
</comment>
<feature type="domain" description="Nudix hydrolase" evidence="8">
    <location>
        <begin position="32"/>
        <end position="170"/>
    </location>
</feature>
<sequence length="184" mass="21017">MSSPWKVVDSRLEHCAGMFRVRIDSVIMPRNKRRYNVYALQLSDWVNVVALTPEKNVILVKQYRHGVRDFTLEFPGGVIDPGDTPEEAALRELREETGYEVEELLPVGMVYPNPAIQTNRCFTFLGKNAKQIHDQQLDELEDIEVITVPARTIAEMIREGKINHGLIVSAFGLCMLQYPELFSL</sequence>
<dbReference type="GO" id="GO:0016787">
    <property type="term" value="F:hydrolase activity"/>
    <property type="evidence" value="ECO:0007669"/>
    <property type="project" value="UniProtKB-KW"/>
</dbReference>
<dbReference type="PRINTS" id="PR00502">
    <property type="entry name" value="NUDIXFAMILY"/>
</dbReference>
<comment type="similarity">
    <text evidence="3">Belongs to the Nudix hydrolase family. NudK subfamily.</text>
</comment>
<evidence type="ECO:0000256" key="6">
    <source>
        <dbReference type="ARBA" id="ARBA00032162"/>
    </source>
</evidence>
<dbReference type="GO" id="GO:0006753">
    <property type="term" value="P:nucleoside phosphate metabolic process"/>
    <property type="evidence" value="ECO:0007669"/>
    <property type="project" value="TreeGrafter"/>
</dbReference>
<name>A0A1I4VDF9_9BACT</name>
<evidence type="ECO:0000256" key="5">
    <source>
        <dbReference type="ARBA" id="ARBA00022801"/>
    </source>
</evidence>
<dbReference type="Proteomes" id="UP000199611">
    <property type="component" value="Unassembled WGS sequence"/>
</dbReference>
<dbReference type="Gene3D" id="3.90.79.10">
    <property type="entry name" value="Nucleoside Triphosphate Pyrophosphohydrolase"/>
    <property type="match status" value="1"/>
</dbReference>
<gene>
    <name evidence="9" type="ORF">SAMN05660836_02229</name>
</gene>